<accession>A0A514Z9W7</accession>
<dbReference type="FunFam" id="3.30.420.10:FF:000045">
    <property type="entry name" value="3'-5' exonuclease DinG"/>
    <property type="match status" value="1"/>
</dbReference>
<evidence type="ECO:0000313" key="10">
    <source>
        <dbReference type="EMBL" id="QDK71355.1"/>
    </source>
</evidence>
<sequence length="281" mass="32421">MSEKYVVFDFETTGFSAQKNEIIQIGAVKYDENDVELARFNQLVKNQRSYVSSEITQLTGIRPADLLSQPVIEQVLPEFLDFIKGHLLVAHNAPFDISFLYQAIIDCAITDVEAFRVYDTLAESKRLLKMKSYALESFKDFLEMNDLRSHDALNDCLVTAKLYQYLQEIEQPKPVSTLTEPEQMDLFGDISDEITDTLRRKLNLPITKNLVYYRQDSKRIWQQFDISGIRVEREYSTGSSLSITLHNDEKLAIHSDFLKEMQKANFLTDLDGNQLDGKNYS</sequence>
<dbReference type="Pfam" id="PF00929">
    <property type="entry name" value="RNase_T"/>
    <property type="match status" value="1"/>
</dbReference>
<dbReference type="OrthoDB" id="9803913at2"/>
<evidence type="ECO:0000256" key="2">
    <source>
        <dbReference type="ARBA" id="ARBA00022695"/>
    </source>
</evidence>
<dbReference type="GO" id="GO:0006260">
    <property type="term" value="P:DNA replication"/>
    <property type="evidence" value="ECO:0007669"/>
    <property type="project" value="UniProtKB-KW"/>
</dbReference>
<dbReference type="InterPro" id="IPR013520">
    <property type="entry name" value="Ribonucl_H"/>
</dbReference>
<keyword evidence="4" id="KW-0540">Nuclease</keyword>
<dbReference type="GO" id="GO:0005829">
    <property type="term" value="C:cytosol"/>
    <property type="evidence" value="ECO:0007669"/>
    <property type="project" value="TreeGrafter"/>
</dbReference>
<evidence type="ECO:0000256" key="5">
    <source>
        <dbReference type="ARBA" id="ARBA00022801"/>
    </source>
</evidence>
<dbReference type="GO" id="GO:0008408">
    <property type="term" value="F:3'-5' exonuclease activity"/>
    <property type="evidence" value="ECO:0007669"/>
    <property type="project" value="TreeGrafter"/>
</dbReference>
<evidence type="ECO:0000313" key="11">
    <source>
        <dbReference type="Proteomes" id="UP000315128"/>
    </source>
</evidence>
<keyword evidence="1" id="KW-0808">Transferase</keyword>
<gene>
    <name evidence="10" type="ORF">FLP15_09555</name>
</gene>
<dbReference type="RefSeq" id="WP_142766925.1">
    <property type="nucleotide sequence ID" value="NZ_CP041356.1"/>
</dbReference>
<dbReference type="KEGG" id="lack:FLP15_09555"/>
<dbReference type="GO" id="GO:0003677">
    <property type="term" value="F:DNA binding"/>
    <property type="evidence" value="ECO:0007669"/>
    <property type="project" value="InterPro"/>
</dbReference>
<keyword evidence="7" id="KW-0239">DNA-directed DNA polymerase</keyword>
<evidence type="ECO:0000256" key="3">
    <source>
        <dbReference type="ARBA" id="ARBA00022705"/>
    </source>
</evidence>
<evidence type="ECO:0000259" key="9">
    <source>
        <dbReference type="SMART" id="SM00479"/>
    </source>
</evidence>
<dbReference type="AlphaFoldDB" id="A0A514Z9W7"/>
<keyword evidence="3" id="KW-0235">DNA replication</keyword>
<proteinExistence type="predicted"/>
<feature type="domain" description="Exonuclease" evidence="9">
    <location>
        <begin position="4"/>
        <end position="172"/>
    </location>
</feature>
<evidence type="ECO:0000256" key="6">
    <source>
        <dbReference type="ARBA" id="ARBA00022839"/>
    </source>
</evidence>
<protein>
    <recommendedName>
        <fullName evidence="8">DNA polymerase III polC-type</fullName>
    </recommendedName>
</protein>
<dbReference type="InterPro" id="IPR006054">
    <property type="entry name" value="DnaQ"/>
</dbReference>
<organism evidence="10 11">
    <name type="scientific">Lactococcus protaetiae</name>
    <dbReference type="NCBI Taxonomy" id="2592653"/>
    <lineage>
        <taxon>Bacteria</taxon>
        <taxon>Bacillati</taxon>
        <taxon>Bacillota</taxon>
        <taxon>Bacilli</taxon>
        <taxon>Lactobacillales</taxon>
        <taxon>Streptococcaceae</taxon>
        <taxon>Lactococcus</taxon>
    </lineage>
</organism>
<keyword evidence="6 10" id="KW-0269">Exonuclease</keyword>
<dbReference type="InterPro" id="IPR012337">
    <property type="entry name" value="RNaseH-like_sf"/>
</dbReference>
<dbReference type="PANTHER" id="PTHR30231">
    <property type="entry name" value="DNA POLYMERASE III SUBUNIT EPSILON"/>
    <property type="match status" value="1"/>
</dbReference>
<dbReference type="Gene3D" id="3.30.420.10">
    <property type="entry name" value="Ribonuclease H-like superfamily/Ribonuclease H"/>
    <property type="match status" value="1"/>
</dbReference>
<evidence type="ECO:0000256" key="1">
    <source>
        <dbReference type="ARBA" id="ARBA00022679"/>
    </source>
</evidence>
<dbReference type="SUPFAM" id="SSF53098">
    <property type="entry name" value="Ribonuclease H-like"/>
    <property type="match status" value="1"/>
</dbReference>
<dbReference type="Proteomes" id="UP000315128">
    <property type="component" value="Chromosome"/>
</dbReference>
<dbReference type="GO" id="GO:0003887">
    <property type="term" value="F:DNA-directed DNA polymerase activity"/>
    <property type="evidence" value="ECO:0007669"/>
    <property type="project" value="UniProtKB-KW"/>
</dbReference>
<dbReference type="InterPro" id="IPR036397">
    <property type="entry name" value="RNaseH_sf"/>
</dbReference>
<dbReference type="SMART" id="SM00479">
    <property type="entry name" value="EXOIII"/>
    <property type="match status" value="1"/>
</dbReference>
<keyword evidence="5" id="KW-0378">Hydrolase</keyword>
<keyword evidence="2" id="KW-0548">Nucleotidyltransferase</keyword>
<dbReference type="EMBL" id="CP041356">
    <property type="protein sequence ID" value="QDK71355.1"/>
    <property type="molecule type" value="Genomic_DNA"/>
</dbReference>
<name>A0A514Z9W7_9LACT</name>
<dbReference type="CDD" id="cd06127">
    <property type="entry name" value="DEDDh"/>
    <property type="match status" value="1"/>
</dbReference>
<evidence type="ECO:0000256" key="4">
    <source>
        <dbReference type="ARBA" id="ARBA00022722"/>
    </source>
</evidence>
<dbReference type="NCBIfam" id="TIGR00573">
    <property type="entry name" value="dnaq"/>
    <property type="match status" value="1"/>
</dbReference>
<keyword evidence="11" id="KW-1185">Reference proteome</keyword>
<reference evidence="10 11" key="1">
    <citation type="submission" date="2019-07" db="EMBL/GenBank/DDBJ databases">
        <title>Genome sequencing of KACC 19320.</title>
        <authorList>
            <person name="Heo J."/>
            <person name="Kim S.-J."/>
            <person name="Kim J.-S."/>
            <person name="Hong S.-B."/>
            <person name="Kwon S.-W."/>
        </authorList>
    </citation>
    <scope>NUCLEOTIDE SEQUENCE [LARGE SCALE GENOMIC DNA]</scope>
    <source>
        <strain evidence="10 11">KACC 19320</strain>
    </source>
</reference>
<evidence type="ECO:0000256" key="7">
    <source>
        <dbReference type="ARBA" id="ARBA00022932"/>
    </source>
</evidence>
<dbReference type="PANTHER" id="PTHR30231:SF4">
    <property type="entry name" value="PROTEIN NEN2"/>
    <property type="match status" value="1"/>
</dbReference>
<evidence type="ECO:0000256" key="8">
    <source>
        <dbReference type="ARBA" id="ARBA00070925"/>
    </source>
</evidence>